<dbReference type="Gene3D" id="2.60.120.10">
    <property type="entry name" value="Jelly Rolls"/>
    <property type="match status" value="4"/>
</dbReference>
<evidence type="ECO:0000256" key="11">
    <source>
        <dbReference type="PROSITE-ProRule" id="PRU10141"/>
    </source>
</evidence>
<dbReference type="Pfam" id="PF00027">
    <property type="entry name" value="cNMP_binding"/>
    <property type="match status" value="3"/>
</dbReference>
<keyword evidence="5" id="KW-0479">Metal-binding</keyword>
<evidence type="ECO:0000313" key="15">
    <source>
        <dbReference type="EMBL" id="CAK0825115.1"/>
    </source>
</evidence>
<keyword evidence="9" id="KW-0460">Magnesium</keyword>
<feature type="compositionally biased region" description="Low complexity" evidence="12">
    <location>
        <begin position="914"/>
        <end position="929"/>
    </location>
</feature>
<dbReference type="EMBL" id="CAUYUJ010008846">
    <property type="protein sequence ID" value="CAK0825115.1"/>
    <property type="molecule type" value="Genomic_DNA"/>
</dbReference>
<evidence type="ECO:0000256" key="7">
    <source>
        <dbReference type="ARBA" id="ARBA00022777"/>
    </source>
</evidence>
<feature type="compositionally biased region" description="Low complexity" evidence="12">
    <location>
        <begin position="72"/>
        <end position="97"/>
    </location>
</feature>
<evidence type="ECO:0000256" key="12">
    <source>
        <dbReference type="SAM" id="MobiDB-lite"/>
    </source>
</evidence>
<evidence type="ECO:0000256" key="3">
    <source>
        <dbReference type="ARBA" id="ARBA00022527"/>
    </source>
</evidence>
<protein>
    <recommendedName>
        <fullName evidence="10">cGMP-dependent protein kinase</fullName>
    </recommendedName>
</protein>
<dbReference type="SUPFAM" id="SSF51206">
    <property type="entry name" value="cAMP-binding domain-like"/>
    <property type="match status" value="3"/>
</dbReference>
<feature type="compositionally biased region" description="Polar residues" evidence="12">
    <location>
        <begin position="38"/>
        <end position="48"/>
    </location>
</feature>
<dbReference type="PANTHER" id="PTHR24353">
    <property type="entry name" value="CYCLIC NUCLEOTIDE-DEPENDENT PROTEIN KINASE"/>
    <property type="match status" value="1"/>
</dbReference>
<reference evidence="15" key="1">
    <citation type="submission" date="2023-10" db="EMBL/GenBank/DDBJ databases">
        <authorList>
            <person name="Chen Y."/>
            <person name="Shah S."/>
            <person name="Dougan E. K."/>
            <person name="Thang M."/>
            <person name="Chan C."/>
        </authorList>
    </citation>
    <scope>NUCLEOTIDE SEQUENCE [LARGE SCALE GENOMIC DNA]</scope>
</reference>
<dbReference type="CDD" id="cd00038">
    <property type="entry name" value="CAP_ED"/>
    <property type="match status" value="3"/>
</dbReference>
<dbReference type="InterPro" id="IPR018490">
    <property type="entry name" value="cNMP-bd_dom_sf"/>
</dbReference>
<dbReference type="InterPro" id="IPR018488">
    <property type="entry name" value="cNMP-bd_CS"/>
</dbReference>
<evidence type="ECO:0000256" key="6">
    <source>
        <dbReference type="ARBA" id="ARBA00022741"/>
    </source>
</evidence>
<dbReference type="InterPro" id="IPR011009">
    <property type="entry name" value="Kinase-like_dom_sf"/>
</dbReference>
<evidence type="ECO:0000256" key="2">
    <source>
        <dbReference type="ARBA" id="ARBA00022490"/>
    </source>
</evidence>
<feature type="domain" description="Protein kinase" evidence="13">
    <location>
        <begin position="703"/>
        <end position="970"/>
    </location>
</feature>
<dbReference type="InterPro" id="IPR000595">
    <property type="entry name" value="cNMP-bd_dom"/>
</dbReference>
<evidence type="ECO:0000256" key="1">
    <source>
        <dbReference type="ARBA" id="ARBA00001946"/>
    </source>
</evidence>
<evidence type="ECO:0000256" key="4">
    <source>
        <dbReference type="ARBA" id="ARBA00022679"/>
    </source>
</evidence>
<dbReference type="PROSITE" id="PS50042">
    <property type="entry name" value="CNMP_BINDING_3"/>
    <property type="match status" value="3"/>
</dbReference>
<dbReference type="InterPro" id="IPR014710">
    <property type="entry name" value="RmlC-like_jellyroll"/>
</dbReference>
<dbReference type="PANTHER" id="PTHR24353:SF37">
    <property type="entry name" value="CAMP-DEPENDENT PROTEIN KINASE CATALYTIC SUBUNIT PRKX"/>
    <property type="match status" value="1"/>
</dbReference>
<evidence type="ECO:0000256" key="8">
    <source>
        <dbReference type="ARBA" id="ARBA00022840"/>
    </source>
</evidence>
<accession>A0ABN9S0C7</accession>
<comment type="cofactor">
    <cofactor evidence="1">
        <name>Mg(2+)</name>
        <dbReference type="ChEBI" id="CHEBI:18420"/>
    </cofactor>
</comment>
<keyword evidence="4" id="KW-0808">Transferase</keyword>
<keyword evidence="8 11" id="KW-0067">ATP-binding</keyword>
<dbReference type="SMART" id="SM00100">
    <property type="entry name" value="cNMP"/>
    <property type="match status" value="3"/>
</dbReference>
<keyword evidence="2" id="KW-0963">Cytoplasm</keyword>
<feature type="binding site" evidence="11">
    <location>
        <position position="738"/>
    </location>
    <ligand>
        <name>ATP</name>
        <dbReference type="ChEBI" id="CHEBI:30616"/>
    </ligand>
</feature>
<feature type="region of interest" description="Disordered" evidence="12">
    <location>
        <begin position="1"/>
        <end position="97"/>
    </location>
</feature>
<evidence type="ECO:0000256" key="5">
    <source>
        <dbReference type="ARBA" id="ARBA00022723"/>
    </source>
</evidence>
<feature type="compositionally biased region" description="Polar residues" evidence="12">
    <location>
        <begin position="1"/>
        <end position="30"/>
    </location>
</feature>
<dbReference type="PROSITE" id="PS00107">
    <property type="entry name" value="PROTEIN_KINASE_ATP"/>
    <property type="match status" value="1"/>
</dbReference>
<gene>
    <name evidence="15" type="ORF">PCOR1329_LOCUS25321</name>
</gene>
<keyword evidence="6 11" id="KW-0547">Nucleotide-binding</keyword>
<keyword evidence="16" id="KW-1185">Reference proteome</keyword>
<dbReference type="SMART" id="SM00220">
    <property type="entry name" value="S_TKc"/>
    <property type="match status" value="1"/>
</dbReference>
<feature type="domain" description="Cyclic nucleotide-binding" evidence="14">
    <location>
        <begin position="572"/>
        <end position="679"/>
    </location>
</feature>
<feature type="domain" description="Cyclic nucleotide-binding" evidence="14">
    <location>
        <begin position="271"/>
        <end position="380"/>
    </location>
</feature>
<proteinExistence type="predicted"/>
<dbReference type="PROSITE" id="PS00888">
    <property type="entry name" value="CNMP_BINDING_1"/>
    <property type="match status" value="1"/>
</dbReference>
<evidence type="ECO:0000259" key="13">
    <source>
        <dbReference type="PROSITE" id="PS50011"/>
    </source>
</evidence>
<dbReference type="InterPro" id="IPR017441">
    <property type="entry name" value="Protein_kinase_ATP_BS"/>
</dbReference>
<evidence type="ECO:0000256" key="10">
    <source>
        <dbReference type="ARBA" id="ARBA00024113"/>
    </source>
</evidence>
<dbReference type="Gene3D" id="3.30.200.20">
    <property type="entry name" value="Phosphorylase Kinase, domain 1"/>
    <property type="match status" value="1"/>
</dbReference>
<evidence type="ECO:0000259" key="14">
    <source>
        <dbReference type="PROSITE" id="PS50042"/>
    </source>
</evidence>
<comment type="caution">
    <text evidence="15">The sequence shown here is derived from an EMBL/GenBank/DDBJ whole genome shotgun (WGS) entry which is preliminary data.</text>
</comment>
<evidence type="ECO:0000313" key="16">
    <source>
        <dbReference type="Proteomes" id="UP001189429"/>
    </source>
</evidence>
<feature type="region of interest" description="Disordered" evidence="12">
    <location>
        <begin position="905"/>
        <end position="946"/>
    </location>
</feature>
<sequence>MAVVLSSTAKSEPMRGSQQGGQVVTATVSSPEPRGSLQPVTPTTTRGSLMSPEPRGSSEPRNSFGRRDQRASTHSSAASLLAAPVRRNVRASTSSAASTLVTPRIAARMSRHVRDSYRLGIPESPGQAREAEAQRLRLHREIREKGVRADRFCQTLGDNELQKLFGEMEPWRFEANDDVVVQGEVGLHFFVVQDGRLEVLVDEQHRAWMGAGQSFGALSLLYQCPRTATVRARENGTQVWGVSGDVFRRVLRDHAEHSRAESALFLDSVRLFDAASATQRERLGELTLLEAFKQGDQVLSQGQPSNAVYFVRKGQLSKVQGGIILSDRRTSAKHIATLRPGDCFGERSVLFGSPESESVVADTACELLSINQKQIREVFGQGELSACLERALALSVLRTVPVISQLSFRNLHQIVAVMQASSHEPGSVVDASKRLLIVLDGEISGKRVPTRDDGPPCKAAAGAASNAVRQGMAMKAEAAAKAEVEVTLRRGQCCGEGAFAELVGTDRSGDAKQKPVAGLAKVKAGEQGARLLSLAKQDLSKALKGMGLASLGTGEKAEERLRKTLLARKVPIFNDLSEDQINSLVGSFVHRKYTRGARVIEKGEMGNAMFIIESGELSVLGQTLLGTEVTTLGPGSCVGERELILGDQRGDQARASSVEVKGRAAELWSLDQAAFLRAVSEKMREDLVRRMRIEDTPVTLKALRHIRFIGVGGFGSVQLVEHRSVPGVRYALKRVVLKDGEVPEGIRQECALLAEVKHPLILQLVRTFKTSSSIYILTELITGGSLQQHLPSLGVMERPAARFYLGTMALALEALHDRLIVYRRLNRTYTITGTVVYISPEAIRGRGYGMEADFWALGVLAFQLSVGRDPFGHGETEDKLILEQILSEELAVVLRRLLAPVLPGPLGPPRPPDRLTGPVGVGPSASSGQGPRGPARLPPPDMVASKKKSWREVFAVFGPRDPRRASGPSR</sequence>
<dbReference type="SUPFAM" id="SSF56112">
    <property type="entry name" value="Protein kinase-like (PK-like)"/>
    <property type="match status" value="1"/>
</dbReference>
<dbReference type="Gene3D" id="1.10.510.10">
    <property type="entry name" value="Transferase(Phosphotransferase) domain 1"/>
    <property type="match status" value="2"/>
</dbReference>
<dbReference type="Proteomes" id="UP001189429">
    <property type="component" value="Unassembled WGS sequence"/>
</dbReference>
<dbReference type="InterPro" id="IPR000719">
    <property type="entry name" value="Prot_kinase_dom"/>
</dbReference>
<evidence type="ECO:0000256" key="9">
    <source>
        <dbReference type="ARBA" id="ARBA00022842"/>
    </source>
</evidence>
<keyword evidence="7" id="KW-0418">Kinase</keyword>
<dbReference type="PROSITE" id="PS50011">
    <property type="entry name" value="PROTEIN_KINASE_DOM"/>
    <property type="match status" value="1"/>
</dbReference>
<name>A0ABN9S0C7_9DINO</name>
<dbReference type="Pfam" id="PF00069">
    <property type="entry name" value="Pkinase"/>
    <property type="match status" value="2"/>
</dbReference>
<keyword evidence="3" id="KW-0723">Serine/threonine-protein kinase</keyword>
<organism evidence="15 16">
    <name type="scientific">Prorocentrum cordatum</name>
    <dbReference type="NCBI Taxonomy" id="2364126"/>
    <lineage>
        <taxon>Eukaryota</taxon>
        <taxon>Sar</taxon>
        <taxon>Alveolata</taxon>
        <taxon>Dinophyceae</taxon>
        <taxon>Prorocentrales</taxon>
        <taxon>Prorocentraceae</taxon>
        <taxon>Prorocentrum</taxon>
    </lineage>
</organism>
<feature type="domain" description="Cyclic nucleotide-binding" evidence="14">
    <location>
        <begin position="152"/>
        <end position="268"/>
    </location>
</feature>